<dbReference type="InterPro" id="IPR038051">
    <property type="entry name" value="XRCC4-like_N_sf"/>
</dbReference>
<gene>
    <name evidence="10" type="ORF">ACJMK2_021923</name>
</gene>
<evidence type="ECO:0000256" key="5">
    <source>
        <dbReference type="ARBA" id="ARBA00023242"/>
    </source>
</evidence>
<evidence type="ECO:0000313" key="10">
    <source>
        <dbReference type="EMBL" id="KAL3836495.1"/>
    </source>
</evidence>
<keyword evidence="11" id="KW-1185">Reference proteome</keyword>
<keyword evidence="5" id="KW-0539">Nucleus</keyword>
<evidence type="ECO:0000313" key="11">
    <source>
        <dbReference type="Proteomes" id="UP001634394"/>
    </source>
</evidence>
<evidence type="ECO:0000256" key="3">
    <source>
        <dbReference type="ARBA" id="ARBA00023125"/>
    </source>
</evidence>
<dbReference type="GO" id="GO:0003677">
    <property type="term" value="F:DNA binding"/>
    <property type="evidence" value="ECO:0007669"/>
    <property type="project" value="UniProtKB-KW"/>
</dbReference>
<keyword evidence="2" id="KW-0227">DNA damage</keyword>
<feature type="domain" description="XLF-like coiled-coil region" evidence="9">
    <location>
        <begin position="139"/>
        <end position="172"/>
    </location>
</feature>
<dbReference type="PANTHER" id="PTHR32235">
    <property type="entry name" value="NON-HOMOLOGOUS END-JOINING FACTOR 1"/>
    <property type="match status" value="1"/>
</dbReference>
<dbReference type="Proteomes" id="UP001634394">
    <property type="component" value="Unassembled WGS sequence"/>
</dbReference>
<proteinExistence type="inferred from homology"/>
<accession>A0ABD3THM1</accession>
<comment type="similarity">
    <text evidence="6">Belongs to the XRCC4-XLF family. XLF subfamily.</text>
</comment>
<dbReference type="GO" id="GO:0005634">
    <property type="term" value="C:nucleus"/>
    <property type="evidence" value="ECO:0007669"/>
    <property type="project" value="UniProtKB-SubCell"/>
</dbReference>
<comment type="subcellular location">
    <subcellularLocation>
        <location evidence="1">Nucleus</location>
    </subcellularLocation>
</comment>
<evidence type="ECO:0000256" key="7">
    <source>
        <dbReference type="ARBA" id="ARBA00044529"/>
    </source>
</evidence>
<dbReference type="PANTHER" id="PTHR32235:SF1">
    <property type="entry name" value="NON-HOMOLOGOUS END-JOINING FACTOR 1"/>
    <property type="match status" value="1"/>
</dbReference>
<dbReference type="GO" id="GO:0006303">
    <property type="term" value="P:double-strand break repair via nonhomologous end joining"/>
    <property type="evidence" value="ECO:0007669"/>
    <property type="project" value="UniProtKB-ARBA"/>
</dbReference>
<evidence type="ECO:0000256" key="4">
    <source>
        <dbReference type="ARBA" id="ARBA00023204"/>
    </source>
</evidence>
<reference evidence="10 11" key="1">
    <citation type="submission" date="2024-11" db="EMBL/GenBank/DDBJ databases">
        <title>Chromosome-level genome assembly of the freshwater bivalve Anodonta woodiana.</title>
        <authorList>
            <person name="Chen X."/>
        </authorList>
    </citation>
    <scope>NUCLEOTIDE SEQUENCE [LARGE SCALE GENOMIC DNA]</scope>
    <source>
        <strain evidence="10">MN2024</strain>
        <tissue evidence="10">Gills</tissue>
    </source>
</reference>
<name>A0ABD3THM1_SINWO</name>
<keyword evidence="3" id="KW-0238">DNA-binding</keyword>
<evidence type="ECO:0000259" key="8">
    <source>
        <dbReference type="Pfam" id="PF09302"/>
    </source>
</evidence>
<dbReference type="InterPro" id="IPR053829">
    <property type="entry name" value="XLF-like_CC"/>
</dbReference>
<dbReference type="AlphaFoldDB" id="A0ABD3THM1"/>
<sequence>MTTELEWREKWLPDLRACPWHPLEINGSQFVIKWFFTACSYEIIITDFASFWYEEVKDDSLTDRVKKLNPSLDVCMIQVLEHIENALEKTLQNAVLNISLEPIRDGIKHDIMLSFTSQWIGKPFIWKFYCSLQDSRISSNHMIIPLMVMVSELQRRQKELIKIIQNKDREIQEYTPQEPVPVKNNLKTEPFVETAFEMAMMTSREFVYELKNCRTNTFNASGQDLYRQVMAINAWTERSPDGELDSCMAEFFPEIDHREHILGFILDQKDGQSRVQSSEEV</sequence>
<evidence type="ECO:0000256" key="2">
    <source>
        <dbReference type="ARBA" id="ARBA00022763"/>
    </source>
</evidence>
<evidence type="ECO:0000259" key="9">
    <source>
        <dbReference type="Pfam" id="PF21928"/>
    </source>
</evidence>
<dbReference type="InterPro" id="IPR015381">
    <property type="entry name" value="XLF-like_N"/>
</dbReference>
<comment type="caution">
    <text evidence="10">The sequence shown here is derived from an EMBL/GenBank/DDBJ whole genome shotgun (WGS) entry which is preliminary data.</text>
</comment>
<dbReference type="CDD" id="cd22285">
    <property type="entry name" value="HD_XLF_N"/>
    <property type="match status" value="1"/>
</dbReference>
<dbReference type="Gene3D" id="1.10.287.450">
    <property type="entry name" value="Helix hairpin bin"/>
    <property type="match status" value="1"/>
</dbReference>
<dbReference type="Gene3D" id="2.170.210.10">
    <property type="entry name" value="DNA double-strand break repair and VJ recombination XRCC4, N-terminal"/>
    <property type="match status" value="1"/>
</dbReference>
<dbReference type="Pfam" id="PF09302">
    <property type="entry name" value="XLF"/>
    <property type="match status" value="1"/>
</dbReference>
<organism evidence="10 11">
    <name type="scientific">Sinanodonta woodiana</name>
    <name type="common">Chinese pond mussel</name>
    <name type="synonym">Anodonta woodiana</name>
    <dbReference type="NCBI Taxonomy" id="1069815"/>
    <lineage>
        <taxon>Eukaryota</taxon>
        <taxon>Metazoa</taxon>
        <taxon>Spiralia</taxon>
        <taxon>Lophotrochozoa</taxon>
        <taxon>Mollusca</taxon>
        <taxon>Bivalvia</taxon>
        <taxon>Autobranchia</taxon>
        <taxon>Heteroconchia</taxon>
        <taxon>Palaeoheterodonta</taxon>
        <taxon>Unionida</taxon>
        <taxon>Unionoidea</taxon>
        <taxon>Unionidae</taxon>
        <taxon>Unioninae</taxon>
        <taxon>Sinanodonta</taxon>
    </lineage>
</organism>
<evidence type="ECO:0000256" key="1">
    <source>
        <dbReference type="ARBA" id="ARBA00004123"/>
    </source>
</evidence>
<feature type="domain" description="XLF-like N-terminal" evidence="8">
    <location>
        <begin position="19"/>
        <end position="131"/>
    </location>
</feature>
<dbReference type="InterPro" id="IPR052287">
    <property type="entry name" value="NHEJ_factor"/>
</dbReference>
<keyword evidence="4" id="KW-0234">DNA repair</keyword>
<evidence type="ECO:0000256" key="6">
    <source>
        <dbReference type="ARBA" id="ARBA00025747"/>
    </source>
</evidence>
<protein>
    <recommendedName>
        <fullName evidence="7">Non-homologous end-joining factor 1</fullName>
    </recommendedName>
</protein>
<dbReference type="Pfam" id="PF21928">
    <property type="entry name" value="XLF_CC"/>
    <property type="match status" value="1"/>
</dbReference>
<dbReference type="EMBL" id="JBJQND010000018">
    <property type="protein sequence ID" value="KAL3836495.1"/>
    <property type="molecule type" value="Genomic_DNA"/>
</dbReference>